<dbReference type="AlphaFoldDB" id="A0A7I5E5C5"/>
<name>A0A7I5E5C5_HAECO</name>
<dbReference type="WBParaSite" id="HCON_00007550-00001">
    <property type="protein sequence ID" value="HCON_00007550-00001"/>
    <property type="gene ID" value="HCON_00007550"/>
</dbReference>
<evidence type="ECO:0000313" key="2">
    <source>
        <dbReference type="WBParaSite" id="HCON_00007550-00001"/>
    </source>
</evidence>
<protein>
    <submittedName>
        <fullName evidence="2">Reverse transcriptase</fullName>
    </submittedName>
</protein>
<evidence type="ECO:0000313" key="1">
    <source>
        <dbReference type="Proteomes" id="UP000025227"/>
    </source>
</evidence>
<keyword evidence="1" id="KW-1185">Reference proteome</keyword>
<reference evidence="2" key="1">
    <citation type="submission" date="2020-12" db="UniProtKB">
        <authorList>
            <consortium name="WormBaseParasite"/>
        </authorList>
    </citation>
    <scope>IDENTIFICATION</scope>
    <source>
        <strain evidence="2">MHco3</strain>
    </source>
</reference>
<dbReference type="OrthoDB" id="10587728at2759"/>
<organism evidence="1 2">
    <name type="scientific">Haemonchus contortus</name>
    <name type="common">Barber pole worm</name>
    <dbReference type="NCBI Taxonomy" id="6289"/>
    <lineage>
        <taxon>Eukaryota</taxon>
        <taxon>Metazoa</taxon>
        <taxon>Ecdysozoa</taxon>
        <taxon>Nematoda</taxon>
        <taxon>Chromadorea</taxon>
        <taxon>Rhabditida</taxon>
        <taxon>Rhabditina</taxon>
        <taxon>Rhabditomorpha</taxon>
        <taxon>Strongyloidea</taxon>
        <taxon>Trichostrongylidae</taxon>
        <taxon>Haemonchus</taxon>
    </lineage>
</organism>
<accession>A0A7I5E5C5</accession>
<dbReference type="Proteomes" id="UP000025227">
    <property type="component" value="Unplaced"/>
</dbReference>
<proteinExistence type="predicted"/>
<sequence>MECFWNHLRVAYTEASRVAQPSVPYGKLWAVYRCVQSTDVGCKRRRDYKCFQKDQEIIRHSSTSHQLFRGATVDFPESILTRSLAKVDAVLRFSRIGFPDYPLHSCLKNSFASPKSQ</sequence>